<feature type="compositionally biased region" description="Basic and acidic residues" evidence="1">
    <location>
        <begin position="39"/>
        <end position="51"/>
    </location>
</feature>
<protein>
    <submittedName>
        <fullName evidence="2">Uncharacterized protein</fullName>
    </submittedName>
</protein>
<feature type="compositionally biased region" description="Basic and acidic residues" evidence="1">
    <location>
        <begin position="21"/>
        <end position="31"/>
    </location>
</feature>
<dbReference type="SUPFAM" id="SSF90257">
    <property type="entry name" value="Myosin rod fragments"/>
    <property type="match status" value="1"/>
</dbReference>
<dbReference type="Proteomes" id="UP000314982">
    <property type="component" value="Unassembled WGS sequence"/>
</dbReference>
<feature type="region of interest" description="Disordered" evidence="1">
    <location>
        <begin position="1"/>
        <end position="68"/>
    </location>
</feature>
<dbReference type="GeneTree" id="ENSGT01120000274091"/>
<dbReference type="Gene3D" id="1.20.5.400">
    <property type="match status" value="2"/>
</dbReference>
<organism evidence="2 3">
    <name type="scientific">Hucho hucho</name>
    <name type="common">huchen</name>
    <dbReference type="NCBI Taxonomy" id="62062"/>
    <lineage>
        <taxon>Eukaryota</taxon>
        <taxon>Metazoa</taxon>
        <taxon>Chordata</taxon>
        <taxon>Craniata</taxon>
        <taxon>Vertebrata</taxon>
        <taxon>Euteleostomi</taxon>
        <taxon>Actinopterygii</taxon>
        <taxon>Neopterygii</taxon>
        <taxon>Teleostei</taxon>
        <taxon>Protacanthopterygii</taxon>
        <taxon>Salmoniformes</taxon>
        <taxon>Salmonidae</taxon>
        <taxon>Salmoninae</taxon>
        <taxon>Hucho</taxon>
    </lineage>
</organism>
<evidence type="ECO:0000313" key="2">
    <source>
        <dbReference type="Ensembl" id="ENSHHUP00000011068.1"/>
    </source>
</evidence>
<dbReference type="Ensembl" id="ENSHHUT00000011418.1">
    <property type="protein sequence ID" value="ENSHHUP00000011068.1"/>
    <property type="gene ID" value="ENSHHUG00000006794.1"/>
</dbReference>
<proteinExistence type="predicted"/>
<reference evidence="2" key="3">
    <citation type="submission" date="2025-09" db="UniProtKB">
        <authorList>
            <consortium name="Ensembl"/>
        </authorList>
    </citation>
    <scope>IDENTIFICATION</scope>
</reference>
<dbReference type="AlphaFoldDB" id="A0A4W5K184"/>
<evidence type="ECO:0000313" key="3">
    <source>
        <dbReference type="Proteomes" id="UP000314982"/>
    </source>
</evidence>
<accession>A0A4W5K184</accession>
<sequence length="191" mass="22291">MSALIYENKDGFKGKNPNKIKTMDIDDHIYNNERPIMPRKKDGAGDQHSERNQSTSSNTPTKKRDHLQTSCNNLTEEEDQLQTRYNNLTKERDQLQTSNNTLTKERDQLQTSYNTLTKERDQLQASYNTLTKERDQLQASYNNLTNERDQLQKETERLKHSIVEKGESNCLMTVLFDILCISSHVTYKQTI</sequence>
<reference evidence="2" key="2">
    <citation type="submission" date="2025-08" db="UniProtKB">
        <authorList>
            <consortium name="Ensembl"/>
        </authorList>
    </citation>
    <scope>IDENTIFICATION</scope>
</reference>
<evidence type="ECO:0000256" key="1">
    <source>
        <dbReference type="SAM" id="MobiDB-lite"/>
    </source>
</evidence>
<name>A0A4W5K184_9TELE</name>
<reference evidence="3" key="1">
    <citation type="submission" date="2018-06" db="EMBL/GenBank/DDBJ databases">
        <title>Genome assembly of Danube salmon.</title>
        <authorList>
            <person name="Macqueen D.J."/>
            <person name="Gundappa M.K."/>
        </authorList>
    </citation>
    <scope>NUCLEOTIDE SEQUENCE [LARGE SCALE GENOMIC DNA]</scope>
</reference>
<keyword evidence="3" id="KW-1185">Reference proteome</keyword>